<keyword evidence="1" id="KW-0812">Transmembrane</keyword>
<dbReference type="EMBL" id="CP042582">
    <property type="protein sequence ID" value="QEX24059.1"/>
    <property type="molecule type" value="Genomic_DNA"/>
</dbReference>
<dbReference type="InterPro" id="IPR003675">
    <property type="entry name" value="Rce1/LyrA-like_dom"/>
</dbReference>
<dbReference type="PANTHER" id="PTHR36435">
    <property type="entry name" value="SLR1288 PROTEIN"/>
    <property type="match status" value="1"/>
</dbReference>
<feature type="domain" description="CAAX prenyl protease 2/Lysostaphin resistance protein A-like" evidence="2">
    <location>
        <begin position="157"/>
        <end position="254"/>
    </location>
</feature>
<gene>
    <name evidence="3" type="ORF">FRZ61_40000</name>
</gene>
<feature type="transmembrane region" description="Helical" evidence="1">
    <location>
        <begin position="157"/>
        <end position="178"/>
    </location>
</feature>
<keyword evidence="1" id="KW-0472">Membrane</keyword>
<reference evidence="3 4" key="1">
    <citation type="submission" date="2019-08" db="EMBL/GenBank/DDBJ databases">
        <title>Hyperibacter terrae gen. nov., sp. nov. and Hyperibacter viscosus sp. nov., two new members in the family Rhodospirillaceae isolated from the rhizosphere of Hypericum perforatum.</title>
        <authorList>
            <person name="Noviana Z."/>
        </authorList>
    </citation>
    <scope>NUCLEOTIDE SEQUENCE [LARGE SCALE GENOMIC DNA]</scope>
    <source>
        <strain evidence="3 4">R5959</strain>
    </source>
</reference>
<feature type="transmembrane region" description="Helical" evidence="1">
    <location>
        <begin position="27"/>
        <end position="54"/>
    </location>
</feature>
<evidence type="ECO:0000313" key="4">
    <source>
        <dbReference type="Proteomes" id="UP000325797"/>
    </source>
</evidence>
<dbReference type="AlphaFoldDB" id="A0A5J6N2V9"/>
<dbReference type="KEGG" id="hadh:FRZ61_40000"/>
<sequence>MTEPSSFSAAPNLTAPTDSGRTRAIDLLWILLVVIAGLLAAAAVSVATGLAAGYVAHQLRIDVSSFQLELMQGAVVLSILVTAVIFGFGGRWLARRRGIDRQSFGFCGARWIWFAAAIVLAALFYLADGWLEQWVDPNGEIGRQMSGNYLLLPSSPFWLTAVVAAIGPITATAEETLFRGMLYRWFRERIGFLLAAILSAALFSATHFYFVMPGGFVGQIMTIEIVVFGMIAAALYQASGSLWPSILFHALNNGAVVLAAALSPSI</sequence>
<dbReference type="GO" id="GO:0080120">
    <property type="term" value="P:CAAX-box protein maturation"/>
    <property type="evidence" value="ECO:0007669"/>
    <property type="project" value="UniProtKB-ARBA"/>
</dbReference>
<dbReference type="Pfam" id="PF02517">
    <property type="entry name" value="Rce1-like"/>
    <property type="match status" value="1"/>
</dbReference>
<dbReference type="InterPro" id="IPR052710">
    <property type="entry name" value="CAAX_protease"/>
</dbReference>
<protein>
    <recommendedName>
        <fullName evidence="2">CAAX prenyl protease 2/Lysostaphin resistance protein A-like domain-containing protein</fullName>
    </recommendedName>
</protein>
<accession>A0A5J6N2V9</accession>
<feature type="transmembrane region" description="Helical" evidence="1">
    <location>
        <begin position="106"/>
        <end position="127"/>
    </location>
</feature>
<keyword evidence="4" id="KW-1185">Reference proteome</keyword>
<dbReference type="OrthoDB" id="9782250at2"/>
<dbReference type="PANTHER" id="PTHR36435:SF1">
    <property type="entry name" value="CAAX AMINO TERMINAL PROTEASE FAMILY PROTEIN"/>
    <property type="match status" value="1"/>
</dbReference>
<keyword evidence="1" id="KW-1133">Transmembrane helix</keyword>
<evidence type="ECO:0000256" key="1">
    <source>
        <dbReference type="SAM" id="Phobius"/>
    </source>
</evidence>
<evidence type="ECO:0000313" key="3">
    <source>
        <dbReference type="EMBL" id="QEX24059.1"/>
    </source>
</evidence>
<dbReference type="RefSeq" id="WP_151119372.1">
    <property type="nucleotide sequence ID" value="NZ_CP042582.1"/>
</dbReference>
<dbReference type="GO" id="GO:0004175">
    <property type="term" value="F:endopeptidase activity"/>
    <property type="evidence" value="ECO:0007669"/>
    <property type="project" value="UniProtKB-ARBA"/>
</dbReference>
<feature type="transmembrane region" description="Helical" evidence="1">
    <location>
        <begin position="242"/>
        <end position="262"/>
    </location>
</feature>
<organism evidence="3 4">
    <name type="scientific">Hypericibacter adhaerens</name>
    <dbReference type="NCBI Taxonomy" id="2602016"/>
    <lineage>
        <taxon>Bacteria</taxon>
        <taxon>Pseudomonadati</taxon>
        <taxon>Pseudomonadota</taxon>
        <taxon>Alphaproteobacteria</taxon>
        <taxon>Rhodospirillales</taxon>
        <taxon>Dongiaceae</taxon>
        <taxon>Hypericibacter</taxon>
    </lineage>
</organism>
<feature type="transmembrane region" description="Helical" evidence="1">
    <location>
        <begin position="216"/>
        <end position="235"/>
    </location>
</feature>
<proteinExistence type="predicted"/>
<feature type="transmembrane region" description="Helical" evidence="1">
    <location>
        <begin position="74"/>
        <end position="94"/>
    </location>
</feature>
<name>A0A5J6N2V9_9PROT</name>
<dbReference type="Proteomes" id="UP000325797">
    <property type="component" value="Chromosome"/>
</dbReference>
<feature type="transmembrane region" description="Helical" evidence="1">
    <location>
        <begin position="190"/>
        <end position="210"/>
    </location>
</feature>
<evidence type="ECO:0000259" key="2">
    <source>
        <dbReference type="Pfam" id="PF02517"/>
    </source>
</evidence>